<name>A0A7R9AA21_9CRUS</name>
<dbReference type="OrthoDB" id="6611384at2759"/>
<accession>A0A7R9AA21</accession>
<proteinExistence type="predicted"/>
<protein>
    <recommendedName>
        <fullName evidence="3">ISXO2-like transposase domain-containing protein</fullName>
    </recommendedName>
</protein>
<dbReference type="EMBL" id="LR902205">
    <property type="protein sequence ID" value="CAD7250163.1"/>
    <property type="molecule type" value="Genomic_DNA"/>
</dbReference>
<evidence type="ECO:0008006" key="3">
    <source>
        <dbReference type="Google" id="ProtNLM"/>
    </source>
</evidence>
<evidence type="ECO:0000313" key="1">
    <source>
        <dbReference type="EMBL" id="CAD7250163.1"/>
    </source>
</evidence>
<organism evidence="1">
    <name type="scientific">Darwinula stevensoni</name>
    <dbReference type="NCBI Taxonomy" id="69355"/>
    <lineage>
        <taxon>Eukaryota</taxon>
        <taxon>Metazoa</taxon>
        <taxon>Ecdysozoa</taxon>
        <taxon>Arthropoda</taxon>
        <taxon>Crustacea</taxon>
        <taxon>Oligostraca</taxon>
        <taxon>Ostracoda</taxon>
        <taxon>Podocopa</taxon>
        <taxon>Podocopida</taxon>
        <taxon>Darwinulocopina</taxon>
        <taxon>Darwinuloidea</taxon>
        <taxon>Darwinulidae</taxon>
        <taxon>Darwinula</taxon>
    </lineage>
</organism>
<keyword evidence="2" id="KW-1185">Reference proteome</keyword>
<gene>
    <name evidence="1" type="ORF">DSTB1V02_LOCUS9946</name>
</gene>
<dbReference type="Proteomes" id="UP000677054">
    <property type="component" value="Unassembled WGS sequence"/>
</dbReference>
<dbReference type="EMBL" id="CAJPEV010002688">
    <property type="protein sequence ID" value="CAG0897753.1"/>
    <property type="molecule type" value="Genomic_DNA"/>
</dbReference>
<reference evidence="1" key="1">
    <citation type="submission" date="2020-11" db="EMBL/GenBank/DDBJ databases">
        <authorList>
            <person name="Tran Van P."/>
        </authorList>
    </citation>
    <scope>NUCLEOTIDE SEQUENCE</scope>
</reference>
<dbReference type="AlphaFoldDB" id="A0A7R9AA21"/>
<evidence type="ECO:0000313" key="2">
    <source>
        <dbReference type="Proteomes" id="UP000677054"/>
    </source>
</evidence>
<sequence>MHARRDNRDRNNEENCDPHMKTIEVRCFVVEKRDRETLFPIISRNVVPGTQILTNGWAAYGALPTIGHVGPEFRGSFQEKVHPFIVASEAEKGET</sequence>